<gene>
    <name evidence="2" type="ORF">DCHRY22_LOCUS2670</name>
</gene>
<sequence>MTHGWEDKETDAGPSQAIEAKKEILPSDNTNNIWKNWTPAALKTKVSNPPKREFNQPLTSLSWLRRRRPRTSLQDKVLENKIQLIELSKQNVQSEAALKNRLLQEQIKQEQIKTQN</sequence>
<evidence type="ECO:0000313" key="2">
    <source>
        <dbReference type="EMBL" id="CAG9561112.1"/>
    </source>
</evidence>
<comment type="caution">
    <text evidence="2">The sequence shown here is derived from an EMBL/GenBank/DDBJ whole genome shotgun (WGS) entry which is preliminary data.</text>
</comment>
<accession>A0A8J2QEI8</accession>
<reference evidence="2" key="1">
    <citation type="submission" date="2021-09" db="EMBL/GenBank/DDBJ databases">
        <authorList>
            <person name="Martin H S."/>
        </authorList>
    </citation>
    <scope>NUCLEOTIDE SEQUENCE</scope>
</reference>
<feature type="region of interest" description="Disordered" evidence="1">
    <location>
        <begin position="1"/>
        <end position="24"/>
    </location>
</feature>
<name>A0A8J2QEI8_9NEOP</name>
<organism evidence="2 3">
    <name type="scientific">Danaus chrysippus</name>
    <name type="common">African queen</name>
    <dbReference type="NCBI Taxonomy" id="151541"/>
    <lineage>
        <taxon>Eukaryota</taxon>
        <taxon>Metazoa</taxon>
        <taxon>Ecdysozoa</taxon>
        <taxon>Arthropoda</taxon>
        <taxon>Hexapoda</taxon>
        <taxon>Insecta</taxon>
        <taxon>Pterygota</taxon>
        <taxon>Neoptera</taxon>
        <taxon>Endopterygota</taxon>
        <taxon>Lepidoptera</taxon>
        <taxon>Glossata</taxon>
        <taxon>Ditrysia</taxon>
        <taxon>Papilionoidea</taxon>
        <taxon>Nymphalidae</taxon>
        <taxon>Danainae</taxon>
        <taxon>Danaini</taxon>
        <taxon>Danaina</taxon>
        <taxon>Danaus</taxon>
        <taxon>Anosia</taxon>
    </lineage>
</organism>
<dbReference type="OrthoDB" id="3066195at2759"/>
<evidence type="ECO:0000313" key="3">
    <source>
        <dbReference type="Proteomes" id="UP000789524"/>
    </source>
</evidence>
<feature type="compositionally biased region" description="Basic and acidic residues" evidence="1">
    <location>
        <begin position="1"/>
        <end position="11"/>
    </location>
</feature>
<protein>
    <submittedName>
        <fullName evidence="2">(African queen) hypothetical protein</fullName>
    </submittedName>
</protein>
<evidence type="ECO:0000256" key="1">
    <source>
        <dbReference type="SAM" id="MobiDB-lite"/>
    </source>
</evidence>
<dbReference type="Proteomes" id="UP000789524">
    <property type="component" value="Unassembled WGS sequence"/>
</dbReference>
<keyword evidence="3" id="KW-1185">Reference proteome</keyword>
<dbReference type="AlphaFoldDB" id="A0A8J2QEI8"/>
<dbReference type="EMBL" id="CAKASE010000046">
    <property type="protein sequence ID" value="CAG9561112.1"/>
    <property type="molecule type" value="Genomic_DNA"/>
</dbReference>
<proteinExistence type="predicted"/>